<proteinExistence type="predicted"/>
<reference evidence="3" key="2">
    <citation type="submission" date="2021-11" db="EMBL/GenBank/DDBJ databases">
        <authorList>
            <consortium name="Genoscope - CEA"/>
            <person name="William W."/>
        </authorList>
    </citation>
    <scope>NUCLEOTIDE SEQUENCE</scope>
</reference>
<name>A0A7S4A0S1_9STRA</name>
<evidence type="ECO:0000313" key="2">
    <source>
        <dbReference type="EMBL" id="CAE0699642.1"/>
    </source>
</evidence>
<accession>A0A7S4A0S1</accession>
<feature type="region of interest" description="Disordered" evidence="1">
    <location>
        <begin position="261"/>
        <end position="303"/>
    </location>
</feature>
<evidence type="ECO:0000313" key="4">
    <source>
        <dbReference type="Proteomes" id="UP000789595"/>
    </source>
</evidence>
<evidence type="ECO:0000256" key="1">
    <source>
        <dbReference type="SAM" id="MobiDB-lite"/>
    </source>
</evidence>
<evidence type="ECO:0000313" key="3">
    <source>
        <dbReference type="EMBL" id="CAH0372440.1"/>
    </source>
</evidence>
<feature type="compositionally biased region" description="Low complexity" evidence="1">
    <location>
        <begin position="280"/>
        <end position="303"/>
    </location>
</feature>
<gene>
    <name evidence="2" type="ORF">PCAL00307_LOCUS15078</name>
    <name evidence="3" type="ORF">PECAL_3P24380</name>
</gene>
<dbReference type="AlphaFoldDB" id="A0A7S4A0S1"/>
<dbReference type="EMBL" id="CAKKNE010000003">
    <property type="protein sequence ID" value="CAH0372440.1"/>
    <property type="molecule type" value="Genomic_DNA"/>
</dbReference>
<organism evidence="2">
    <name type="scientific">Pelagomonas calceolata</name>
    <dbReference type="NCBI Taxonomy" id="35677"/>
    <lineage>
        <taxon>Eukaryota</taxon>
        <taxon>Sar</taxon>
        <taxon>Stramenopiles</taxon>
        <taxon>Ochrophyta</taxon>
        <taxon>Pelagophyceae</taxon>
        <taxon>Pelagomonadales</taxon>
        <taxon>Pelagomonadaceae</taxon>
        <taxon>Pelagomonas</taxon>
    </lineage>
</organism>
<keyword evidence="4" id="KW-1185">Reference proteome</keyword>
<protein>
    <submittedName>
        <fullName evidence="2">Uncharacterized protein</fullName>
    </submittedName>
</protein>
<reference evidence="2" key="1">
    <citation type="submission" date="2021-01" db="EMBL/GenBank/DDBJ databases">
        <authorList>
            <person name="Corre E."/>
            <person name="Pelletier E."/>
            <person name="Niang G."/>
            <person name="Scheremetjew M."/>
            <person name="Finn R."/>
            <person name="Kale V."/>
            <person name="Holt S."/>
            <person name="Cochrane G."/>
            <person name="Meng A."/>
            <person name="Brown T."/>
            <person name="Cohen L."/>
        </authorList>
    </citation>
    <scope>NUCLEOTIDE SEQUENCE</scope>
    <source>
        <strain evidence="2">CCMP1756</strain>
    </source>
</reference>
<dbReference type="Proteomes" id="UP000789595">
    <property type="component" value="Unassembled WGS sequence"/>
</dbReference>
<sequence>MRRLAAALGLALAGGDDAFHARLDFLRSEGGLFRDVALIEAEAAKFHDRLQARYGKRLRLPATPEQLVASWPRLFGERFEERREHRPLVVIVDTPRPQPQLRRVRHVLAARALDLSAGAMGFPDDDATVNAGARHAEGAHRPLLAALFANETWGGRFDWLAFGAVDAAAAARFLAARDAALTWFLGAPGPGAVCRRDRSADPFACCASDAAPCAVDVPPRKPYFSFEVNGSRLRPAPCRRYRNDGRYASFSFKPCCPVSAAASETPPRERVSARGRARSRAGPAAAARRLGRDGLSLPLPAAAGPRALPRARLRRGRPVLRQPGPFGPGGVPLARLRGQARLRRRREAVRHVRVQPGRAPLAAIGPA</sequence>
<dbReference type="EMBL" id="HBIW01017493">
    <property type="protein sequence ID" value="CAE0699642.1"/>
    <property type="molecule type" value="Transcribed_RNA"/>
</dbReference>